<evidence type="ECO:0000256" key="1">
    <source>
        <dbReference type="ARBA" id="ARBA00005964"/>
    </source>
</evidence>
<protein>
    <recommendedName>
        <fullName evidence="3">Carboxylesterase type B domain-containing protein</fullName>
    </recommendedName>
</protein>
<evidence type="ECO:0000256" key="2">
    <source>
        <dbReference type="ARBA" id="ARBA00023180"/>
    </source>
</evidence>
<keyword evidence="2" id="KW-0325">Glycoprotein</keyword>
<dbReference type="SUPFAM" id="SSF53474">
    <property type="entry name" value="alpha/beta-Hydrolases"/>
    <property type="match status" value="1"/>
</dbReference>
<dbReference type="AlphaFoldDB" id="A0A9P0MUB1"/>
<dbReference type="Pfam" id="PF00135">
    <property type="entry name" value="COesterase"/>
    <property type="match status" value="1"/>
</dbReference>
<reference evidence="4" key="1">
    <citation type="submission" date="2022-01" db="EMBL/GenBank/DDBJ databases">
        <authorList>
            <person name="King R."/>
        </authorList>
    </citation>
    <scope>NUCLEOTIDE SEQUENCE</scope>
</reference>
<dbReference type="Gene3D" id="3.40.50.1820">
    <property type="entry name" value="alpha/beta hydrolase"/>
    <property type="match status" value="1"/>
</dbReference>
<evidence type="ECO:0000313" key="4">
    <source>
        <dbReference type="EMBL" id="CAH1404725.1"/>
    </source>
</evidence>
<sequence>MMSGAANAPWSLARQPWRYARQLARHANCSWEQSHAHLLKCLRERPLSVLMSVPVDPPQFATTFGPSVDGVVIDTGIERQSTLTEALHPIAVRILSTAIFLYHLKSLTSKNACTDIGIMLHNYNSFHPSLIYFVDFVYKYCIIREKDNLYNLFKEYYFTSAVWAG</sequence>
<dbReference type="EMBL" id="OV725082">
    <property type="protein sequence ID" value="CAH1404725.1"/>
    <property type="molecule type" value="Genomic_DNA"/>
</dbReference>
<accession>A0A9P0MUB1</accession>
<dbReference type="Proteomes" id="UP001152798">
    <property type="component" value="Chromosome 6"/>
</dbReference>
<dbReference type="InterPro" id="IPR002018">
    <property type="entry name" value="CarbesteraseB"/>
</dbReference>
<evidence type="ECO:0000313" key="5">
    <source>
        <dbReference type="Proteomes" id="UP001152798"/>
    </source>
</evidence>
<gene>
    <name evidence="4" type="ORF">NEZAVI_LOCUS13084</name>
</gene>
<dbReference type="InterPro" id="IPR051093">
    <property type="entry name" value="Neuroligin/BSAL"/>
</dbReference>
<dbReference type="InterPro" id="IPR029058">
    <property type="entry name" value="AB_hydrolase_fold"/>
</dbReference>
<organism evidence="4 5">
    <name type="scientific">Nezara viridula</name>
    <name type="common">Southern green stink bug</name>
    <name type="synonym">Cimex viridulus</name>
    <dbReference type="NCBI Taxonomy" id="85310"/>
    <lineage>
        <taxon>Eukaryota</taxon>
        <taxon>Metazoa</taxon>
        <taxon>Ecdysozoa</taxon>
        <taxon>Arthropoda</taxon>
        <taxon>Hexapoda</taxon>
        <taxon>Insecta</taxon>
        <taxon>Pterygota</taxon>
        <taxon>Neoptera</taxon>
        <taxon>Paraneoptera</taxon>
        <taxon>Hemiptera</taxon>
        <taxon>Heteroptera</taxon>
        <taxon>Panheteroptera</taxon>
        <taxon>Pentatomomorpha</taxon>
        <taxon>Pentatomoidea</taxon>
        <taxon>Pentatomidae</taxon>
        <taxon>Pentatominae</taxon>
        <taxon>Nezara</taxon>
    </lineage>
</organism>
<keyword evidence="5" id="KW-1185">Reference proteome</keyword>
<comment type="similarity">
    <text evidence="1">Belongs to the type-B carboxylesterase/lipase family.</text>
</comment>
<name>A0A9P0MUB1_NEZVI</name>
<dbReference type="PANTHER" id="PTHR43903">
    <property type="entry name" value="NEUROLIGIN"/>
    <property type="match status" value="1"/>
</dbReference>
<proteinExistence type="inferred from homology"/>
<dbReference type="OrthoDB" id="3200163at2759"/>
<feature type="domain" description="Carboxylesterase type B" evidence="3">
    <location>
        <begin position="1"/>
        <end position="75"/>
    </location>
</feature>
<evidence type="ECO:0000259" key="3">
    <source>
        <dbReference type="Pfam" id="PF00135"/>
    </source>
</evidence>